<reference evidence="1 2" key="1">
    <citation type="submission" date="2020-08" db="EMBL/GenBank/DDBJ databases">
        <title>Genomic Encyclopedia of Type Strains, Phase IV (KMG-IV): sequencing the most valuable type-strain genomes for metagenomic binning, comparative biology and taxonomic classification.</title>
        <authorList>
            <person name="Goeker M."/>
        </authorList>
    </citation>
    <scope>NUCLEOTIDE SEQUENCE [LARGE SCALE GENOMIC DNA]</scope>
    <source>
        <strain evidence="1 2">DSM 23562</strain>
    </source>
</reference>
<organism evidence="1 2">
    <name type="scientific">Armatimonas rosea</name>
    <dbReference type="NCBI Taxonomy" id="685828"/>
    <lineage>
        <taxon>Bacteria</taxon>
        <taxon>Bacillati</taxon>
        <taxon>Armatimonadota</taxon>
        <taxon>Armatimonadia</taxon>
        <taxon>Armatimonadales</taxon>
        <taxon>Armatimonadaceae</taxon>
        <taxon>Armatimonas</taxon>
    </lineage>
</organism>
<sequence>MPRWTRETILGEILRRYETQQDLSYSGLSRDNLPLLRAAARHFGSYPLAVAAAGLDYDELRRYRNWTNDRIIERLQELGQQGADLSWRHVSLKLDPTLAAAAVKRHHFGSWRAALEAAGLDYDAIRRYHDWDEKEVVRRIRERHARGEPLHAKALERDDTALITAARRRFPAWHASLTAAGLNYGEIVLRSPSEKR</sequence>
<dbReference type="Proteomes" id="UP000520814">
    <property type="component" value="Unassembled WGS sequence"/>
</dbReference>
<proteinExistence type="predicted"/>
<comment type="caution">
    <text evidence="1">The sequence shown here is derived from an EMBL/GenBank/DDBJ whole genome shotgun (WGS) entry which is preliminary data.</text>
</comment>
<keyword evidence="2" id="KW-1185">Reference proteome</keyword>
<evidence type="ECO:0000313" key="2">
    <source>
        <dbReference type="Proteomes" id="UP000520814"/>
    </source>
</evidence>
<accession>A0A7W9STZ5</accession>
<protein>
    <submittedName>
        <fullName evidence="1">Uncharacterized protein</fullName>
    </submittedName>
</protein>
<dbReference type="RefSeq" id="WP_184200112.1">
    <property type="nucleotide sequence ID" value="NZ_JACHGW010000003.1"/>
</dbReference>
<dbReference type="AlphaFoldDB" id="A0A7W9STZ5"/>
<dbReference type="EMBL" id="JACHGW010000003">
    <property type="protein sequence ID" value="MBB6052003.1"/>
    <property type="molecule type" value="Genomic_DNA"/>
</dbReference>
<evidence type="ECO:0000313" key="1">
    <source>
        <dbReference type="EMBL" id="MBB6052003.1"/>
    </source>
</evidence>
<name>A0A7W9STZ5_ARMRO</name>
<gene>
    <name evidence="1" type="ORF">HNQ39_003813</name>
</gene>